<keyword evidence="2" id="KW-1185">Reference proteome</keyword>
<accession>A0A940NVD8</accession>
<proteinExistence type="predicted"/>
<dbReference type="Proteomes" id="UP000682134">
    <property type="component" value="Unassembled WGS sequence"/>
</dbReference>
<dbReference type="InterPro" id="IPR011990">
    <property type="entry name" value="TPR-like_helical_dom_sf"/>
</dbReference>
<dbReference type="SUPFAM" id="SSF48452">
    <property type="entry name" value="TPR-like"/>
    <property type="match status" value="1"/>
</dbReference>
<evidence type="ECO:0000313" key="2">
    <source>
        <dbReference type="Proteomes" id="UP000682134"/>
    </source>
</evidence>
<reference evidence="1" key="1">
    <citation type="submission" date="2021-04" db="EMBL/GenBank/DDBJ databases">
        <title>Genome seq and assembly of Bacillus sp.</title>
        <authorList>
            <person name="Chhetri G."/>
        </authorList>
    </citation>
    <scope>NUCLEOTIDE SEQUENCE</scope>
    <source>
        <strain evidence="1">RG28</strain>
    </source>
</reference>
<dbReference type="InterPro" id="IPR018708">
    <property type="entry name" value="DUF2225"/>
</dbReference>
<sequence>MNEKSPIFTRNMKCPACTSTFPTTNVRISYPKTHDISTDFCVTYQDEVNSPYLYYVNVCESCGYAYTKNSQPLNRDSVQVIQQKISINWTPRSFGNKRSLEDAITVYKLAVYTSIIKNEKFYMLAGLLLRLGWLYRKMNNIEQEERFIRKAYETYKKSYDLADYSGSEMSEVRIIYLIGELARRLNEFEQAISFFSKVISHPNGHLEKGIVEKAREQWHITREEAKIVQIDG</sequence>
<dbReference type="Pfam" id="PF09986">
    <property type="entry name" value="DUF2225"/>
    <property type="match status" value="1"/>
</dbReference>
<name>A0A940NVD8_9BACI</name>
<comment type="caution">
    <text evidence="1">The sequence shown here is derived from an EMBL/GenBank/DDBJ whole genome shotgun (WGS) entry which is preliminary data.</text>
</comment>
<evidence type="ECO:0000313" key="1">
    <source>
        <dbReference type="EMBL" id="MBP0725608.1"/>
    </source>
</evidence>
<dbReference type="EMBL" id="JAGIYQ010000006">
    <property type="protein sequence ID" value="MBP0725608.1"/>
    <property type="molecule type" value="Genomic_DNA"/>
</dbReference>
<dbReference type="RefSeq" id="WP_209405359.1">
    <property type="nucleotide sequence ID" value="NZ_JAGIYQ010000006.1"/>
</dbReference>
<dbReference type="SMART" id="SM00028">
    <property type="entry name" value="TPR"/>
    <property type="match status" value="2"/>
</dbReference>
<gene>
    <name evidence="1" type="ORF">J5Y03_10545</name>
</gene>
<organism evidence="1 2">
    <name type="scientific">Gottfriedia endophytica</name>
    <dbReference type="NCBI Taxonomy" id="2820819"/>
    <lineage>
        <taxon>Bacteria</taxon>
        <taxon>Bacillati</taxon>
        <taxon>Bacillota</taxon>
        <taxon>Bacilli</taxon>
        <taxon>Bacillales</taxon>
        <taxon>Bacillaceae</taxon>
        <taxon>Gottfriedia</taxon>
    </lineage>
</organism>
<dbReference type="InterPro" id="IPR019734">
    <property type="entry name" value="TPR_rpt"/>
</dbReference>
<dbReference type="Gene3D" id="1.25.40.10">
    <property type="entry name" value="Tetratricopeptide repeat domain"/>
    <property type="match status" value="1"/>
</dbReference>
<dbReference type="AlphaFoldDB" id="A0A940NVD8"/>
<protein>
    <submittedName>
        <fullName evidence="1">DUF2225 domain-containing protein</fullName>
    </submittedName>
</protein>